<organism evidence="7 8">
    <name type="scientific">Prochlorococcus marinus str. MIT 9116</name>
    <dbReference type="NCBI Taxonomy" id="167544"/>
    <lineage>
        <taxon>Bacteria</taxon>
        <taxon>Bacillati</taxon>
        <taxon>Cyanobacteriota</taxon>
        <taxon>Cyanophyceae</taxon>
        <taxon>Synechococcales</taxon>
        <taxon>Prochlorococcaceae</taxon>
        <taxon>Prochlorococcus</taxon>
    </lineage>
</organism>
<feature type="transmembrane region" description="Helical" evidence="6">
    <location>
        <begin position="176"/>
        <end position="197"/>
    </location>
</feature>
<evidence type="ECO:0000256" key="2">
    <source>
        <dbReference type="ARBA" id="ARBA00022448"/>
    </source>
</evidence>
<keyword evidence="2" id="KW-0813">Transport</keyword>
<feature type="transmembrane region" description="Helical" evidence="6">
    <location>
        <begin position="377"/>
        <end position="396"/>
    </location>
</feature>
<keyword evidence="5 6" id="KW-0472">Membrane</keyword>
<feature type="transmembrane region" description="Helical" evidence="6">
    <location>
        <begin position="221"/>
        <end position="242"/>
    </location>
</feature>
<dbReference type="CDD" id="cd10336">
    <property type="entry name" value="SLC6sbd_Tyt1-Like"/>
    <property type="match status" value="1"/>
</dbReference>
<evidence type="ECO:0000256" key="5">
    <source>
        <dbReference type="ARBA" id="ARBA00023136"/>
    </source>
</evidence>
<feature type="transmembrane region" description="Helical" evidence="6">
    <location>
        <begin position="88"/>
        <end position="114"/>
    </location>
</feature>
<dbReference type="InterPro" id="IPR047218">
    <property type="entry name" value="YocR/YhdH-like"/>
</dbReference>
<evidence type="ECO:0000313" key="8">
    <source>
        <dbReference type="Proteomes" id="UP000030491"/>
    </source>
</evidence>
<dbReference type="Proteomes" id="UP000030491">
    <property type="component" value="Unassembled WGS sequence"/>
</dbReference>
<dbReference type="PANTHER" id="PTHR42948:SF1">
    <property type="entry name" value="TRANSPORTER"/>
    <property type="match status" value="1"/>
</dbReference>
<reference evidence="8" key="1">
    <citation type="journal article" date="2014" name="Sci. Data">
        <title>Genomes of diverse isolates of the marine cyanobacterium Prochlorococcus.</title>
        <authorList>
            <person name="Biller S."/>
            <person name="Berube P."/>
            <person name="Thompson J."/>
            <person name="Kelly L."/>
            <person name="Roggensack S."/>
            <person name="Awad L."/>
            <person name="Roache-Johnson K."/>
            <person name="Ding H."/>
            <person name="Giovannoni S.J."/>
            <person name="Moore L.R."/>
            <person name="Chisholm S.W."/>
        </authorList>
    </citation>
    <scope>NUCLEOTIDE SEQUENCE [LARGE SCALE GENOMIC DNA]</scope>
</reference>
<feature type="transmembrane region" description="Helical" evidence="6">
    <location>
        <begin position="416"/>
        <end position="441"/>
    </location>
</feature>
<feature type="transmembrane region" description="Helical" evidence="6">
    <location>
        <begin position="309"/>
        <end position="329"/>
    </location>
</feature>
<sequence length="446" mass="48085">MDSKISQREQWSSKLGFILAAAGSAVGLGNLWGFAYRSSQGGGAAFVLLYILIVLIVCLPVLVAELALGKNSMVSSLLAPVKLAGKNWYPLGILFFIAPIGILSYYSVIMGWAADTFFHSLFFGLPKDLSEAEKFFGSLSSGSSVLLGHSLSLVLTALIVSSGVKRGIEKITKNFMPILFIILFVLTIWAASLPGAWEGYKTFLFKFDFDQLKNPQTIRNAFSQAFFSLSLGIGIMVAYGSYLSKKSNLPKLSFGVASLDTLVGLMAGLITFPIFLTFGLSDSISASPIGALFISIPTGLGAAGILGRIVGIAFFGLVYIAAITSSVSLLEVPVSSLMDKLGFDRNKSVWLITIFVFILGIPSALDTDILGTFDSVCNVLLIFGGFLVTFFMGWVVPKKLDSEIDVSKVGIKTFLYLKFMTKWICPPLIAFGLLISIFDLLKGWVS</sequence>
<dbReference type="GO" id="GO:0016020">
    <property type="term" value="C:membrane"/>
    <property type="evidence" value="ECO:0007669"/>
    <property type="project" value="UniProtKB-SubCell"/>
</dbReference>
<dbReference type="InterPro" id="IPR037272">
    <property type="entry name" value="SNS_sf"/>
</dbReference>
<protein>
    <submittedName>
        <fullName evidence="7">Na+-dependent transporter of the SNF family</fullName>
    </submittedName>
</protein>
<dbReference type="PROSITE" id="PS50267">
    <property type="entry name" value="NA_NEUROTRAN_SYMP_3"/>
    <property type="match status" value="1"/>
</dbReference>
<dbReference type="PRINTS" id="PR00176">
    <property type="entry name" value="NANEUSMPORT"/>
</dbReference>
<keyword evidence="4 6" id="KW-1133">Transmembrane helix</keyword>
<comment type="subcellular location">
    <subcellularLocation>
        <location evidence="1">Membrane</location>
        <topology evidence="1">Multi-pass membrane protein</topology>
    </subcellularLocation>
</comment>
<feature type="transmembrane region" description="Helical" evidence="6">
    <location>
        <begin position="254"/>
        <end position="278"/>
    </location>
</feature>
<feature type="transmembrane region" description="Helical" evidence="6">
    <location>
        <begin position="47"/>
        <end position="68"/>
    </location>
</feature>
<dbReference type="EMBL" id="JNAJ01000003">
    <property type="protein sequence ID" value="KGF93492.1"/>
    <property type="molecule type" value="Genomic_DNA"/>
</dbReference>
<evidence type="ECO:0000256" key="4">
    <source>
        <dbReference type="ARBA" id="ARBA00022989"/>
    </source>
</evidence>
<dbReference type="InterPro" id="IPR000175">
    <property type="entry name" value="Na/ntran_symport"/>
</dbReference>
<feature type="transmembrane region" description="Helical" evidence="6">
    <location>
        <begin position="349"/>
        <end position="365"/>
    </location>
</feature>
<feature type="transmembrane region" description="Helical" evidence="6">
    <location>
        <begin position="284"/>
        <end position="302"/>
    </location>
</feature>
<evidence type="ECO:0000256" key="6">
    <source>
        <dbReference type="SAM" id="Phobius"/>
    </source>
</evidence>
<dbReference type="OrthoDB" id="9762833at2"/>
<dbReference type="AlphaFoldDB" id="A0A0A1ZV75"/>
<evidence type="ECO:0000256" key="3">
    <source>
        <dbReference type="ARBA" id="ARBA00022692"/>
    </source>
</evidence>
<dbReference type="Pfam" id="PF00209">
    <property type="entry name" value="SNF"/>
    <property type="match status" value="2"/>
</dbReference>
<evidence type="ECO:0000256" key="1">
    <source>
        <dbReference type="ARBA" id="ARBA00004141"/>
    </source>
</evidence>
<name>A0A0A1ZV75_PROMR</name>
<comment type="caution">
    <text evidence="7">The sequence shown here is derived from an EMBL/GenBank/DDBJ whole genome shotgun (WGS) entry which is preliminary data.</text>
</comment>
<proteinExistence type="predicted"/>
<feature type="transmembrane region" description="Helical" evidence="6">
    <location>
        <begin position="145"/>
        <end position="164"/>
    </location>
</feature>
<gene>
    <name evidence="7" type="ORF">EU93_0121</name>
</gene>
<dbReference type="RefSeq" id="WP_032512883.1">
    <property type="nucleotide sequence ID" value="NZ_JNAJ01000003.1"/>
</dbReference>
<feature type="transmembrane region" description="Helical" evidence="6">
    <location>
        <begin position="15"/>
        <end position="35"/>
    </location>
</feature>
<dbReference type="SUPFAM" id="SSF161070">
    <property type="entry name" value="SNF-like"/>
    <property type="match status" value="1"/>
</dbReference>
<dbReference type="NCBIfam" id="NF037979">
    <property type="entry name" value="Na_transp"/>
    <property type="match status" value="1"/>
</dbReference>
<keyword evidence="3 6" id="KW-0812">Transmembrane</keyword>
<accession>A0A0A1ZV75</accession>
<evidence type="ECO:0000313" key="7">
    <source>
        <dbReference type="EMBL" id="KGF93492.1"/>
    </source>
</evidence>
<dbReference type="PANTHER" id="PTHR42948">
    <property type="entry name" value="TRANSPORTER"/>
    <property type="match status" value="1"/>
</dbReference>